<protein>
    <recommendedName>
        <fullName evidence="5">Sugar-binding domain-containing protein</fullName>
    </recommendedName>
</protein>
<evidence type="ECO:0000256" key="2">
    <source>
        <dbReference type="ARBA" id="ARBA00023015"/>
    </source>
</evidence>
<accession>X1RJX7</accession>
<evidence type="ECO:0000256" key="1">
    <source>
        <dbReference type="ARBA" id="ARBA00010466"/>
    </source>
</evidence>
<dbReference type="EMBL" id="BARV01040632">
    <property type="protein sequence ID" value="GAI55869.1"/>
    <property type="molecule type" value="Genomic_DNA"/>
</dbReference>
<dbReference type="Gene3D" id="3.40.50.1360">
    <property type="match status" value="1"/>
</dbReference>
<evidence type="ECO:0000256" key="3">
    <source>
        <dbReference type="ARBA" id="ARBA00023125"/>
    </source>
</evidence>
<dbReference type="AlphaFoldDB" id="X1RJX7"/>
<dbReference type="InterPro" id="IPR051054">
    <property type="entry name" value="SorC_transcr_regulators"/>
</dbReference>
<sequence length="164" mass="18137">MDLESSLEEKFKIYRAAVVETSFSYEETKKNIGRTAANCLLDMVYDGDVIGVAWGTTIYEMVNFLPLSIERNNISVVQVTGGLNQVSTDFNAIELARRVAKVFGAKSYQLYAPAVVDSIETKNVLMSESNIKKTIEMFSKINIAIVGVGSVVPEPSTMLYRDGF</sequence>
<name>X1RJX7_9ZZZZ</name>
<dbReference type="GO" id="GO:0003677">
    <property type="term" value="F:DNA binding"/>
    <property type="evidence" value="ECO:0007669"/>
    <property type="project" value="UniProtKB-KW"/>
</dbReference>
<keyword evidence="4" id="KW-0804">Transcription</keyword>
<comment type="caution">
    <text evidence="6">The sequence shown here is derived from an EMBL/GenBank/DDBJ whole genome shotgun (WGS) entry which is preliminary data.</text>
</comment>
<keyword evidence="2" id="KW-0805">Transcription regulation</keyword>
<dbReference type="PANTHER" id="PTHR34294">
    <property type="entry name" value="TRANSCRIPTIONAL REGULATOR-RELATED"/>
    <property type="match status" value="1"/>
</dbReference>
<dbReference type="InterPro" id="IPR007324">
    <property type="entry name" value="Sugar-bd_dom_put"/>
</dbReference>
<evidence type="ECO:0000259" key="5">
    <source>
        <dbReference type="Pfam" id="PF04198"/>
    </source>
</evidence>
<dbReference type="Pfam" id="PF04198">
    <property type="entry name" value="Sugar-bind"/>
    <property type="match status" value="1"/>
</dbReference>
<evidence type="ECO:0000256" key="4">
    <source>
        <dbReference type="ARBA" id="ARBA00023163"/>
    </source>
</evidence>
<reference evidence="6" key="1">
    <citation type="journal article" date="2014" name="Front. Microbiol.">
        <title>High frequency of phylogenetically diverse reductive dehalogenase-homologous genes in deep subseafloor sedimentary metagenomes.</title>
        <authorList>
            <person name="Kawai M."/>
            <person name="Futagami T."/>
            <person name="Toyoda A."/>
            <person name="Takaki Y."/>
            <person name="Nishi S."/>
            <person name="Hori S."/>
            <person name="Arai W."/>
            <person name="Tsubouchi T."/>
            <person name="Morono Y."/>
            <person name="Uchiyama I."/>
            <person name="Ito T."/>
            <person name="Fujiyama A."/>
            <person name="Inagaki F."/>
            <person name="Takami H."/>
        </authorList>
    </citation>
    <scope>NUCLEOTIDE SEQUENCE</scope>
    <source>
        <strain evidence="6">Expedition CK06-06</strain>
    </source>
</reference>
<comment type="similarity">
    <text evidence="1">Belongs to the SorC transcriptional regulatory family.</text>
</comment>
<proteinExistence type="inferred from homology"/>
<feature type="domain" description="Sugar-binding" evidence="5">
    <location>
        <begin position="2"/>
        <end position="158"/>
    </location>
</feature>
<dbReference type="SUPFAM" id="SSF100950">
    <property type="entry name" value="NagB/RpiA/CoA transferase-like"/>
    <property type="match status" value="1"/>
</dbReference>
<dbReference type="GO" id="GO:0030246">
    <property type="term" value="F:carbohydrate binding"/>
    <property type="evidence" value="ECO:0007669"/>
    <property type="project" value="InterPro"/>
</dbReference>
<feature type="non-terminal residue" evidence="6">
    <location>
        <position position="164"/>
    </location>
</feature>
<keyword evidence="3" id="KW-0238">DNA-binding</keyword>
<dbReference type="InterPro" id="IPR037171">
    <property type="entry name" value="NagB/RpiA_transferase-like"/>
</dbReference>
<dbReference type="PANTHER" id="PTHR34294:SF1">
    <property type="entry name" value="TRANSCRIPTIONAL REGULATOR LSRR"/>
    <property type="match status" value="1"/>
</dbReference>
<evidence type="ECO:0000313" key="6">
    <source>
        <dbReference type="EMBL" id="GAI55869.1"/>
    </source>
</evidence>
<organism evidence="6">
    <name type="scientific">marine sediment metagenome</name>
    <dbReference type="NCBI Taxonomy" id="412755"/>
    <lineage>
        <taxon>unclassified sequences</taxon>
        <taxon>metagenomes</taxon>
        <taxon>ecological metagenomes</taxon>
    </lineage>
</organism>
<gene>
    <name evidence="6" type="ORF">S06H3_61844</name>
</gene>